<keyword evidence="2" id="KW-0723">Serine/threonine-protein kinase</keyword>
<evidence type="ECO:0000313" key="11">
    <source>
        <dbReference type="EMBL" id="MCQ4081866.1"/>
    </source>
</evidence>
<dbReference type="InterPro" id="IPR011009">
    <property type="entry name" value="Kinase-like_dom_sf"/>
</dbReference>
<dbReference type="Pfam" id="PF16918">
    <property type="entry name" value="PknG_TPR"/>
    <property type="match status" value="1"/>
</dbReference>
<gene>
    <name evidence="11" type="ORF">NGB36_14925</name>
</gene>
<dbReference type="InterPro" id="IPR031634">
    <property type="entry name" value="PknG_rubred"/>
</dbReference>
<evidence type="ECO:0000256" key="9">
    <source>
        <dbReference type="SAM" id="MobiDB-lite"/>
    </source>
</evidence>
<protein>
    <recommendedName>
        <fullName evidence="1">non-specific serine/threonine protein kinase</fullName>
        <ecNumber evidence="1">2.7.11.1</ecNumber>
    </recommendedName>
</protein>
<dbReference type="SUPFAM" id="SSF56112">
    <property type="entry name" value="Protein kinase-like (PK-like)"/>
    <property type="match status" value="1"/>
</dbReference>
<dbReference type="PANTHER" id="PTHR24363">
    <property type="entry name" value="SERINE/THREONINE PROTEIN KINASE"/>
    <property type="match status" value="1"/>
</dbReference>
<dbReference type="GO" id="GO:0016301">
    <property type="term" value="F:kinase activity"/>
    <property type="evidence" value="ECO:0007669"/>
    <property type="project" value="UniProtKB-KW"/>
</dbReference>
<evidence type="ECO:0000256" key="1">
    <source>
        <dbReference type="ARBA" id="ARBA00012513"/>
    </source>
</evidence>
<evidence type="ECO:0000256" key="4">
    <source>
        <dbReference type="ARBA" id="ARBA00022741"/>
    </source>
</evidence>
<dbReference type="Gene3D" id="1.10.510.10">
    <property type="entry name" value="Transferase(Phosphotransferase) domain 1"/>
    <property type="match status" value="1"/>
</dbReference>
<dbReference type="Pfam" id="PF16919">
    <property type="entry name" value="PknG_rubred"/>
    <property type="match status" value="1"/>
</dbReference>
<dbReference type="InterPro" id="IPR031636">
    <property type="entry name" value="PknG_TPR"/>
</dbReference>
<dbReference type="Gene3D" id="1.25.40.10">
    <property type="entry name" value="Tetratricopeptide repeat domain"/>
    <property type="match status" value="1"/>
</dbReference>
<evidence type="ECO:0000256" key="7">
    <source>
        <dbReference type="ARBA" id="ARBA00047899"/>
    </source>
</evidence>
<dbReference type="InterPro" id="IPR000719">
    <property type="entry name" value="Prot_kinase_dom"/>
</dbReference>
<dbReference type="CDD" id="cd14014">
    <property type="entry name" value="STKc_PknB_like"/>
    <property type="match status" value="1"/>
</dbReference>
<dbReference type="Gene3D" id="3.30.200.20">
    <property type="entry name" value="Phosphorylase Kinase, domain 1"/>
    <property type="match status" value="1"/>
</dbReference>
<comment type="catalytic activity">
    <reaction evidence="7">
        <text>L-threonyl-[protein] + ATP = O-phospho-L-threonyl-[protein] + ADP + H(+)</text>
        <dbReference type="Rhea" id="RHEA:46608"/>
        <dbReference type="Rhea" id="RHEA-COMP:11060"/>
        <dbReference type="Rhea" id="RHEA-COMP:11605"/>
        <dbReference type="ChEBI" id="CHEBI:15378"/>
        <dbReference type="ChEBI" id="CHEBI:30013"/>
        <dbReference type="ChEBI" id="CHEBI:30616"/>
        <dbReference type="ChEBI" id="CHEBI:61977"/>
        <dbReference type="ChEBI" id="CHEBI:456216"/>
        <dbReference type="EC" id="2.7.11.1"/>
    </reaction>
</comment>
<keyword evidence="5 11" id="KW-0418">Kinase</keyword>
<dbReference type="RefSeq" id="WP_255920775.1">
    <property type="nucleotide sequence ID" value="NZ_JANFNG010000010.1"/>
</dbReference>
<evidence type="ECO:0000256" key="8">
    <source>
        <dbReference type="ARBA" id="ARBA00048679"/>
    </source>
</evidence>
<feature type="compositionally biased region" description="Low complexity" evidence="9">
    <location>
        <begin position="32"/>
        <end position="106"/>
    </location>
</feature>
<keyword evidence="6" id="KW-0067">ATP-binding</keyword>
<organism evidence="11 12">
    <name type="scientific">Streptomyces humicola</name>
    <dbReference type="NCBI Taxonomy" id="2953240"/>
    <lineage>
        <taxon>Bacteria</taxon>
        <taxon>Bacillati</taxon>
        <taxon>Actinomycetota</taxon>
        <taxon>Actinomycetes</taxon>
        <taxon>Kitasatosporales</taxon>
        <taxon>Streptomycetaceae</taxon>
        <taxon>Streptomyces</taxon>
    </lineage>
</organism>
<evidence type="ECO:0000256" key="2">
    <source>
        <dbReference type="ARBA" id="ARBA00022527"/>
    </source>
</evidence>
<evidence type="ECO:0000313" key="12">
    <source>
        <dbReference type="Proteomes" id="UP001057702"/>
    </source>
</evidence>
<dbReference type="PANTHER" id="PTHR24363:SF0">
    <property type="entry name" value="SERINE_THREONINE KINASE LIKE DOMAIN CONTAINING 1"/>
    <property type="match status" value="1"/>
</dbReference>
<sequence length="803" mass="85899">MKCGRPGCDGTLEDVGGGELYCDTCGLAPAAVAGSGSAGSTPSTVASGRGSSSTSSSASSRTSSRTSGSRSSGSRRSVSGRLSRASSGATARSVSVRSSRGSGSSGPTRGKLGAGLVSVPPIPRPDPRAAVLANPEVPERKRYCSKCEAAVGRTRGDRPGRTEGFCTKCGNPYSFTPKLRAGDVVHGQYEVVGCLAHGGLGWIYLAVDRAVSDRWVVLKGLLDTGDQDALAAAVSERRFLAEIEHPNIVRIYNFVEHLDPGSGTLDGYIVMEYVGGKSLKEIANERRGPDGRREPLPVAQAIAYGIEALEALGHLHSRNLLYCDFKVDNAIQQEDRLKLIDMGAVRRMDDLESAIFGTIGYQAPEVGEVGPSVASDLYTVARTLAVLTFDFQGYTNVYADSLPDPENIEVFSRYESFYRLLVRATDPDPGRRFASAEEMADQLTGVLREVVALESGRPRPALSSLFGPELRVVDTELVASDSGGTDAAGPLVARLDTRASALALPVPRVDPGDPNAGFLAGLIAAAPAEVISALAAAPADSVERRLRELRAWLELDDRPSAARALLALEEHHPDDWRVVWYRGLAGLVDGDFETAAVSFDAIYDAFPGESAPKLALGICAEVLGQLDNAADYYGLVWSTDQSYVSAAFGLARVRLAAGDRTGAVRALESIPESSIHFTAARVAAIRARLRARAPQEPLLDDLCASAGQVEELGRLGIDAVRRETLSTEVLHTALDWVLAGRHGYVPPPAPQPQPKLLGSDVRERELRFGLERSYRVLARLAQRGEERIELVERANRFRPRTWV</sequence>
<dbReference type="InterPro" id="IPR011990">
    <property type="entry name" value="TPR-like_helical_dom_sf"/>
</dbReference>
<evidence type="ECO:0000256" key="3">
    <source>
        <dbReference type="ARBA" id="ARBA00022679"/>
    </source>
</evidence>
<feature type="domain" description="Protein kinase" evidence="10">
    <location>
        <begin position="189"/>
        <end position="444"/>
    </location>
</feature>
<evidence type="ECO:0000256" key="6">
    <source>
        <dbReference type="ARBA" id="ARBA00022840"/>
    </source>
</evidence>
<keyword evidence="12" id="KW-1185">Reference proteome</keyword>
<dbReference type="SUPFAM" id="SSF48452">
    <property type="entry name" value="TPR-like"/>
    <property type="match status" value="1"/>
</dbReference>
<dbReference type="EC" id="2.7.11.1" evidence="1"/>
<dbReference type="Pfam" id="PF00069">
    <property type="entry name" value="Pkinase"/>
    <property type="match status" value="1"/>
</dbReference>
<feature type="region of interest" description="Disordered" evidence="9">
    <location>
        <begin position="32"/>
        <end position="129"/>
    </location>
</feature>
<comment type="catalytic activity">
    <reaction evidence="8">
        <text>L-seryl-[protein] + ATP = O-phospho-L-seryl-[protein] + ADP + H(+)</text>
        <dbReference type="Rhea" id="RHEA:17989"/>
        <dbReference type="Rhea" id="RHEA-COMP:9863"/>
        <dbReference type="Rhea" id="RHEA-COMP:11604"/>
        <dbReference type="ChEBI" id="CHEBI:15378"/>
        <dbReference type="ChEBI" id="CHEBI:29999"/>
        <dbReference type="ChEBI" id="CHEBI:30616"/>
        <dbReference type="ChEBI" id="CHEBI:83421"/>
        <dbReference type="ChEBI" id="CHEBI:456216"/>
        <dbReference type="EC" id="2.7.11.1"/>
    </reaction>
</comment>
<comment type="caution">
    <text evidence="11">The sequence shown here is derived from an EMBL/GenBank/DDBJ whole genome shotgun (WGS) entry which is preliminary data.</text>
</comment>
<name>A0ABT1PW12_9ACTN</name>
<reference evidence="11" key="1">
    <citation type="submission" date="2022-06" db="EMBL/GenBank/DDBJ databases">
        <title>Draft genome sequence of Streptomyces sp. RB6PN25 isolated from peat swamp forest in Thailand.</title>
        <authorList>
            <person name="Duangmal K."/>
            <person name="Klaysubun C."/>
        </authorList>
    </citation>
    <scope>NUCLEOTIDE SEQUENCE</scope>
    <source>
        <strain evidence="11">RB6PN25</strain>
    </source>
</reference>
<keyword evidence="3" id="KW-0808">Transferase</keyword>
<accession>A0ABT1PW12</accession>
<evidence type="ECO:0000259" key="10">
    <source>
        <dbReference type="PROSITE" id="PS50011"/>
    </source>
</evidence>
<keyword evidence="4" id="KW-0547">Nucleotide-binding</keyword>
<dbReference type="EMBL" id="JANFNG010000010">
    <property type="protein sequence ID" value="MCQ4081866.1"/>
    <property type="molecule type" value="Genomic_DNA"/>
</dbReference>
<evidence type="ECO:0000256" key="5">
    <source>
        <dbReference type="ARBA" id="ARBA00022777"/>
    </source>
</evidence>
<dbReference type="PROSITE" id="PS50011">
    <property type="entry name" value="PROTEIN_KINASE_DOM"/>
    <property type="match status" value="1"/>
</dbReference>
<dbReference type="Proteomes" id="UP001057702">
    <property type="component" value="Unassembled WGS sequence"/>
</dbReference>
<proteinExistence type="predicted"/>